<keyword evidence="4" id="KW-1185">Reference proteome</keyword>
<feature type="compositionally biased region" description="Polar residues" evidence="1">
    <location>
        <begin position="41"/>
        <end position="54"/>
    </location>
</feature>
<dbReference type="EMBL" id="JACSQK010000005">
    <property type="protein sequence ID" value="MBD7961180.1"/>
    <property type="molecule type" value="Genomic_DNA"/>
</dbReference>
<evidence type="ECO:0000259" key="2">
    <source>
        <dbReference type="Pfam" id="PF04606"/>
    </source>
</evidence>
<sequence length="165" mass="17876">MADSFTFPVSNSELASAALRTSKQLNQVADSARASEGKAAQSCNKPSQPKQWKGTNKESTRLPCPHCKWPSVIRTSEQMSVLTRQYVFCCANAECGHTFVATLEISRTLSPSATPDPGVNLPLSSHVRRDMLRITLDHAASAEHQARNTTPVTGDLFVQGVPPPD</sequence>
<name>A0ABR8SCH7_9BURK</name>
<feature type="region of interest" description="Disordered" evidence="1">
    <location>
        <begin position="141"/>
        <end position="165"/>
    </location>
</feature>
<feature type="region of interest" description="Disordered" evidence="1">
    <location>
        <begin position="28"/>
        <end position="59"/>
    </location>
</feature>
<accession>A0ABR8SCH7</accession>
<dbReference type="Proteomes" id="UP000634919">
    <property type="component" value="Unassembled WGS sequence"/>
</dbReference>
<dbReference type="Pfam" id="PF04606">
    <property type="entry name" value="Ogr_Delta"/>
    <property type="match status" value="1"/>
</dbReference>
<organism evidence="3 4">
    <name type="scientific">Comamonas avium</name>
    <dbReference type="NCBI Taxonomy" id="2762231"/>
    <lineage>
        <taxon>Bacteria</taxon>
        <taxon>Pseudomonadati</taxon>
        <taxon>Pseudomonadota</taxon>
        <taxon>Betaproteobacteria</taxon>
        <taxon>Burkholderiales</taxon>
        <taxon>Comamonadaceae</taxon>
        <taxon>Comamonas</taxon>
    </lineage>
</organism>
<evidence type="ECO:0000313" key="4">
    <source>
        <dbReference type="Proteomes" id="UP000634919"/>
    </source>
</evidence>
<evidence type="ECO:0000256" key="1">
    <source>
        <dbReference type="SAM" id="MobiDB-lite"/>
    </source>
</evidence>
<proteinExistence type="predicted"/>
<reference evidence="3 4" key="1">
    <citation type="submission" date="2020-08" db="EMBL/GenBank/DDBJ databases">
        <title>A Genomic Blueprint of the Chicken Gut Microbiome.</title>
        <authorList>
            <person name="Gilroy R."/>
            <person name="Ravi A."/>
            <person name="Getino M."/>
            <person name="Pursley I."/>
            <person name="Horton D.L."/>
            <person name="Alikhan N.-F."/>
            <person name="Baker D."/>
            <person name="Gharbi K."/>
            <person name="Hall N."/>
            <person name="Watson M."/>
            <person name="Adriaenssens E.M."/>
            <person name="Foster-Nyarko E."/>
            <person name="Jarju S."/>
            <person name="Secka A."/>
            <person name="Antonio M."/>
            <person name="Oren A."/>
            <person name="Chaudhuri R."/>
            <person name="La Ragione R.M."/>
            <person name="Hildebrand F."/>
            <person name="Pallen M.J."/>
        </authorList>
    </citation>
    <scope>NUCLEOTIDE SEQUENCE [LARGE SCALE GENOMIC DNA]</scope>
    <source>
        <strain evidence="3 4">Sa2CVA6</strain>
    </source>
</reference>
<comment type="caution">
    <text evidence="3">The sequence shown here is derived from an EMBL/GenBank/DDBJ whole genome shotgun (WGS) entry which is preliminary data.</text>
</comment>
<protein>
    <submittedName>
        <fullName evidence="3">Ogr/Delta-like zinc finger family protein</fullName>
    </submittedName>
</protein>
<dbReference type="InterPro" id="IPR007684">
    <property type="entry name" value="Znf_Ogr/Delta"/>
</dbReference>
<gene>
    <name evidence="3" type="ORF">H9646_11850</name>
</gene>
<feature type="domain" description="Zinc finger Ogr/Delta-type" evidence="2">
    <location>
        <begin position="64"/>
        <end position="109"/>
    </location>
</feature>
<dbReference type="RefSeq" id="WP_191723566.1">
    <property type="nucleotide sequence ID" value="NZ_JACSQK010000005.1"/>
</dbReference>
<evidence type="ECO:0000313" key="3">
    <source>
        <dbReference type="EMBL" id="MBD7961180.1"/>
    </source>
</evidence>